<dbReference type="Pfam" id="PF13229">
    <property type="entry name" value="Beta_helix"/>
    <property type="match status" value="1"/>
</dbReference>
<evidence type="ECO:0000259" key="2">
    <source>
        <dbReference type="Pfam" id="PF13229"/>
    </source>
</evidence>
<protein>
    <recommendedName>
        <fullName evidence="2">Right handed beta helix domain-containing protein</fullName>
    </recommendedName>
</protein>
<dbReference type="Proteomes" id="UP001174909">
    <property type="component" value="Unassembled WGS sequence"/>
</dbReference>
<comment type="caution">
    <text evidence="3">The sequence shown here is derived from an EMBL/GenBank/DDBJ whole genome shotgun (WGS) entry which is preliminary data.</text>
</comment>
<dbReference type="EMBL" id="CASHTH010000765">
    <property type="protein sequence ID" value="CAI8007341.1"/>
    <property type="molecule type" value="Genomic_DNA"/>
</dbReference>
<proteinExistence type="predicted"/>
<organism evidence="3 4">
    <name type="scientific">Geodia barretti</name>
    <name type="common">Barrett's horny sponge</name>
    <dbReference type="NCBI Taxonomy" id="519541"/>
    <lineage>
        <taxon>Eukaryota</taxon>
        <taxon>Metazoa</taxon>
        <taxon>Porifera</taxon>
        <taxon>Demospongiae</taxon>
        <taxon>Heteroscleromorpha</taxon>
        <taxon>Tetractinellida</taxon>
        <taxon>Astrophorina</taxon>
        <taxon>Geodiidae</taxon>
        <taxon>Geodia</taxon>
    </lineage>
</organism>
<reference evidence="3" key="1">
    <citation type="submission" date="2023-03" db="EMBL/GenBank/DDBJ databases">
        <authorList>
            <person name="Steffen K."/>
            <person name="Cardenas P."/>
        </authorList>
    </citation>
    <scope>NUCLEOTIDE SEQUENCE</scope>
</reference>
<feature type="domain" description="Right handed beta helix" evidence="2">
    <location>
        <begin position="436"/>
        <end position="574"/>
    </location>
</feature>
<dbReference type="InterPro" id="IPR011050">
    <property type="entry name" value="Pectin_lyase_fold/virulence"/>
</dbReference>
<dbReference type="InterPro" id="IPR039448">
    <property type="entry name" value="Beta_helix"/>
</dbReference>
<keyword evidence="4" id="KW-1185">Reference proteome</keyword>
<evidence type="ECO:0000313" key="3">
    <source>
        <dbReference type="EMBL" id="CAI8007341.1"/>
    </source>
</evidence>
<keyword evidence="1" id="KW-0732">Signal</keyword>
<dbReference type="AlphaFoldDB" id="A0AA35RBH1"/>
<dbReference type="SMART" id="SM00710">
    <property type="entry name" value="PbH1"/>
    <property type="match status" value="5"/>
</dbReference>
<evidence type="ECO:0000256" key="1">
    <source>
        <dbReference type="SAM" id="SignalP"/>
    </source>
</evidence>
<dbReference type="SUPFAM" id="SSF51126">
    <property type="entry name" value="Pectin lyase-like"/>
    <property type="match status" value="1"/>
</dbReference>
<dbReference type="PANTHER" id="PTHR36453">
    <property type="entry name" value="SECRETED PROTEIN-RELATED"/>
    <property type="match status" value="1"/>
</dbReference>
<dbReference type="InterPro" id="IPR012334">
    <property type="entry name" value="Pectin_lyas_fold"/>
</dbReference>
<gene>
    <name evidence="3" type="ORF">GBAR_LOCUS5158</name>
</gene>
<feature type="signal peptide" evidence="1">
    <location>
        <begin position="1"/>
        <end position="27"/>
    </location>
</feature>
<evidence type="ECO:0000313" key="4">
    <source>
        <dbReference type="Proteomes" id="UP001174909"/>
    </source>
</evidence>
<sequence>MAASCTVFLLALGTLTALLGSYHSAKAAYEAGHRHPTVAKEFFVDGTKGSDSNPGTESLPFKTLTHTRDTIRGLKSSSGGGLPEGGVIVSVRSGDYLFTDGPLVLEQQDSGLPGSPIIYRSYPSDPVAARLTAGVTISLDSTEPVRDPSLLTLLPPRLRDDIVQVDLKKLGITDYGKLESGELGNCANNKLELFFPDRAMVLARYPNISPAGVWQFLQVEKVVNSTSFQYSDQRISQWKNTSTLWLHGFWSYDWADNYVRVESVDRAQSVLVTDPATPILYGLKSHARYYALNILEELDDGNEYFVDRGSGIMYLFKPPADEVGCVSVGESVITMDTVSHMTVTGFKVGCTRQTAITATSVSYVELANMSVVHSGDRGVYLSGYNSTVRNITVEGNGCGGIGMTGGDQLSLTRGNNLLTQCLVTDWSRWKRTYQPGISWGGVGNNFTNNRLSNAPHAGILGGGNDCLFEFNSLSDLCYEVTDSGAFYTGRSWIDRGNVIRHSTFTNIATTEKVYLGSPSVQAIYLDDQMSGYMIYNNTFINCHAGSFIGGGRRNQVLNNTYYNCSLAVHVDNRGMTWQADECKEGGPFDQQLQSVHYQSPPWSVHYPQLVHIFQDHPCVPVYNTVEDNQYCHGEFIDVTAEETREWLDTVANNTIHC</sequence>
<dbReference type="Gene3D" id="2.160.20.10">
    <property type="entry name" value="Single-stranded right-handed beta-helix, Pectin lyase-like"/>
    <property type="match status" value="2"/>
</dbReference>
<name>A0AA35RBH1_GEOBA</name>
<accession>A0AA35RBH1</accession>
<dbReference type="PANTHER" id="PTHR36453:SF1">
    <property type="entry name" value="RIGHT HANDED BETA HELIX DOMAIN-CONTAINING PROTEIN"/>
    <property type="match status" value="1"/>
</dbReference>
<dbReference type="InterPro" id="IPR006626">
    <property type="entry name" value="PbH1"/>
</dbReference>
<feature type="chain" id="PRO_5041362250" description="Right handed beta helix domain-containing protein" evidence="1">
    <location>
        <begin position="28"/>
        <end position="657"/>
    </location>
</feature>